<keyword evidence="5" id="KW-0125">Carotenoid biosynthesis</keyword>
<feature type="domain" description="Glycosyltransferase 2-like" evidence="12">
    <location>
        <begin position="14"/>
        <end position="109"/>
    </location>
</feature>
<dbReference type="InterPro" id="IPR029044">
    <property type="entry name" value="Nucleotide-diphossugar_trans"/>
</dbReference>
<dbReference type="SUPFAM" id="SSF53448">
    <property type="entry name" value="Nucleotide-diphospho-sugar transferases"/>
    <property type="match status" value="1"/>
</dbReference>
<evidence type="ECO:0000256" key="3">
    <source>
        <dbReference type="ARBA" id="ARBA00022676"/>
    </source>
</evidence>
<dbReference type="PANTHER" id="PTHR43646:SF2">
    <property type="entry name" value="GLYCOSYLTRANSFERASE 2-LIKE DOMAIN-CONTAINING PROTEIN"/>
    <property type="match status" value="1"/>
</dbReference>
<dbReference type="GO" id="GO:0016757">
    <property type="term" value="F:glycosyltransferase activity"/>
    <property type="evidence" value="ECO:0007669"/>
    <property type="project" value="UniProtKB-KW"/>
</dbReference>
<sequence>MFIGVNEQAHVDLTVIIPAHNEEKYIQRCLDSIQKAAASFQGTVEVIVVLNRCTDKTQQIAESYHCVTITEDSKNLSIIRNTGVRAARGEIIVTIDADSWMGDNMLLEIDRLLKTGTYIGGGAGNMKFERVSLGIIASALVILLPLMLKYGNIAVGMFWCYKKDFEAIHGFDESMLMTEDADFAKRLKQWGKKQGKMFGAIKKAALFTSTRKFDTLGDWAIFRNPKIIVGYWTGGKNRKAADLAYYEDQKR</sequence>
<evidence type="ECO:0000256" key="9">
    <source>
        <dbReference type="ARBA" id="ARBA00038120"/>
    </source>
</evidence>
<evidence type="ECO:0000256" key="5">
    <source>
        <dbReference type="ARBA" id="ARBA00022746"/>
    </source>
</evidence>
<evidence type="ECO:0000313" key="13">
    <source>
        <dbReference type="EMBL" id="BBI31315.1"/>
    </source>
</evidence>
<organism evidence="13 14">
    <name type="scientific">Cohnella abietis</name>
    <dbReference type="NCBI Taxonomy" id="2507935"/>
    <lineage>
        <taxon>Bacteria</taxon>
        <taxon>Bacillati</taxon>
        <taxon>Bacillota</taxon>
        <taxon>Bacilli</taxon>
        <taxon>Bacillales</taxon>
        <taxon>Paenibacillaceae</taxon>
        <taxon>Cohnella</taxon>
    </lineage>
</organism>
<comment type="similarity">
    <text evidence="9">Belongs to the glycosyltransferase 2 family. CrtQ subfamily.</text>
</comment>
<evidence type="ECO:0000313" key="14">
    <source>
        <dbReference type="Proteomes" id="UP000289856"/>
    </source>
</evidence>
<keyword evidence="4 13" id="KW-0808">Transferase</keyword>
<accession>A0A3T1CZX4</accession>
<dbReference type="Proteomes" id="UP000289856">
    <property type="component" value="Chromosome"/>
</dbReference>
<name>A0A3T1CZX4_9BACL</name>
<dbReference type="RefSeq" id="WP_232058059.1">
    <property type="nucleotide sequence ID" value="NZ_AP019400.1"/>
</dbReference>
<dbReference type="Gene3D" id="3.90.550.10">
    <property type="entry name" value="Spore Coat Polysaccharide Biosynthesis Protein SpsA, Chain A"/>
    <property type="match status" value="1"/>
</dbReference>
<keyword evidence="6 11" id="KW-0472">Membrane</keyword>
<comment type="function">
    <text evidence="7">Catalyzes the glycosylation of 4,4'-diaponeurosporenoate, i.e. the esterification of glucose at the C1'' position with the carboxyl group of 4,4'-diaponeurosporenic acid, to form glycosyl-4,4'-diaponeurosporenoate. This is a step in the biosynthesis of staphyloxanthin, an orange pigment present in most staphylococci strains.</text>
</comment>
<evidence type="ECO:0000256" key="1">
    <source>
        <dbReference type="ARBA" id="ARBA00004236"/>
    </source>
</evidence>
<comment type="subcellular location">
    <subcellularLocation>
        <location evidence="1">Cell membrane</location>
    </subcellularLocation>
</comment>
<dbReference type="GO" id="GO:0016117">
    <property type="term" value="P:carotenoid biosynthetic process"/>
    <property type="evidence" value="ECO:0007669"/>
    <property type="project" value="UniProtKB-KW"/>
</dbReference>
<dbReference type="GO" id="GO:0005886">
    <property type="term" value="C:plasma membrane"/>
    <property type="evidence" value="ECO:0007669"/>
    <property type="project" value="UniProtKB-SubCell"/>
</dbReference>
<evidence type="ECO:0000256" key="10">
    <source>
        <dbReference type="ARBA" id="ARBA00040345"/>
    </source>
</evidence>
<protein>
    <recommendedName>
        <fullName evidence="10">4,4'-diaponeurosporenoate glycosyltransferase</fullName>
    </recommendedName>
</protein>
<keyword evidence="3" id="KW-0328">Glycosyltransferase</keyword>
<dbReference type="InterPro" id="IPR001173">
    <property type="entry name" value="Glyco_trans_2-like"/>
</dbReference>
<evidence type="ECO:0000256" key="7">
    <source>
        <dbReference type="ARBA" id="ARBA00037281"/>
    </source>
</evidence>
<dbReference type="AlphaFoldDB" id="A0A3T1CZX4"/>
<dbReference type="EMBL" id="AP019400">
    <property type="protein sequence ID" value="BBI31315.1"/>
    <property type="molecule type" value="Genomic_DNA"/>
</dbReference>
<evidence type="ECO:0000256" key="4">
    <source>
        <dbReference type="ARBA" id="ARBA00022679"/>
    </source>
</evidence>
<dbReference type="KEGG" id="cohn:KCTCHS21_07140"/>
<dbReference type="PANTHER" id="PTHR43646">
    <property type="entry name" value="GLYCOSYLTRANSFERASE"/>
    <property type="match status" value="1"/>
</dbReference>
<keyword evidence="11" id="KW-1133">Transmembrane helix</keyword>
<proteinExistence type="inferred from homology"/>
<keyword evidence="2" id="KW-1003">Cell membrane</keyword>
<reference evidence="13 14" key="1">
    <citation type="submission" date="2019-01" db="EMBL/GenBank/DDBJ databases">
        <title>Complete genome sequence of Cohnella hallensis HS21 isolated from Korean fir (Abies koreana) rhizospheric soil.</title>
        <authorList>
            <person name="Jiang L."/>
            <person name="Kang S.W."/>
            <person name="Kim S."/>
            <person name="Jung J."/>
            <person name="Kim C.Y."/>
            <person name="Kim D.H."/>
            <person name="Kim S.W."/>
            <person name="Lee J."/>
        </authorList>
    </citation>
    <scope>NUCLEOTIDE SEQUENCE [LARGE SCALE GENOMIC DNA]</scope>
    <source>
        <strain evidence="13 14">HS21</strain>
    </source>
</reference>
<evidence type="ECO:0000256" key="6">
    <source>
        <dbReference type="ARBA" id="ARBA00023136"/>
    </source>
</evidence>
<evidence type="ECO:0000259" key="12">
    <source>
        <dbReference type="Pfam" id="PF00535"/>
    </source>
</evidence>
<gene>
    <name evidence="13" type="ORF">KCTCHS21_07140</name>
</gene>
<keyword evidence="14" id="KW-1185">Reference proteome</keyword>
<dbReference type="Pfam" id="PF00535">
    <property type="entry name" value="Glycos_transf_2"/>
    <property type="match status" value="1"/>
</dbReference>
<feature type="transmembrane region" description="Helical" evidence="11">
    <location>
        <begin position="131"/>
        <end position="148"/>
    </location>
</feature>
<evidence type="ECO:0000256" key="8">
    <source>
        <dbReference type="ARBA" id="ARBA00037904"/>
    </source>
</evidence>
<keyword evidence="11" id="KW-0812">Transmembrane</keyword>
<evidence type="ECO:0000256" key="2">
    <source>
        <dbReference type="ARBA" id="ARBA00022475"/>
    </source>
</evidence>
<evidence type="ECO:0000256" key="11">
    <source>
        <dbReference type="SAM" id="Phobius"/>
    </source>
</evidence>
<comment type="pathway">
    <text evidence="8">Carotenoid biosynthesis; staphyloxanthin biosynthesis; staphyloxanthin from farnesyl diphosphate: step 4/5.</text>
</comment>